<sequence length="83" mass="9259">LLGTTDFLSYGPKVLPLVWCGNLERVCQLRCDPRYLPGVQNYEISLKIALAASKWDINISKPEELSSTIKIKLPTLPQGHHGL</sequence>
<evidence type="ECO:0000313" key="2">
    <source>
        <dbReference type="Proteomes" id="UP000499080"/>
    </source>
</evidence>
<dbReference type="AlphaFoldDB" id="A0A4Y2U0E5"/>
<name>A0A4Y2U0E5_ARAVE</name>
<dbReference type="EMBL" id="BGPR01032502">
    <property type="protein sequence ID" value="GBO06062.1"/>
    <property type="molecule type" value="Genomic_DNA"/>
</dbReference>
<protein>
    <submittedName>
        <fullName evidence="1">Uncharacterized protein</fullName>
    </submittedName>
</protein>
<reference evidence="1 2" key="1">
    <citation type="journal article" date="2019" name="Sci. Rep.">
        <title>Orb-weaving spider Araneus ventricosus genome elucidates the spidroin gene catalogue.</title>
        <authorList>
            <person name="Kono N."/>
            <person name="Nakamura H."/>
            <person name="Ohtoshi R."/>
            <person name="Moran D.A.P."/>
            <person name="Shinohara A."/>
            <person name="Yoshida Y."/>
            <person name="Fujiwara M."/>
            <person name="Mori M."/>
            <person name="Tomita M."/>
            <person name="Arakawa K."/>
        </authorList>
    </citation>
    <scope>NUCLEOTIDE SEQUENCE [LARGE SCALE GENOMIC DNA]</scope>
</reference>
<dbReference type="Proteomes" id="UP000499080">
    <property type="component" value="Unassembled WGS sequence"/>
</dbReference>
<organism evidence="1 2">
    <name type="scientific">Araneus ventricosus</name>
    <name type="common">Orbweaver spider</name>
    <name type="synonym">Epeira ventricosa</name>
    <dbReference type="NCBI Taxonomy" id="182803"/>
    <lineage>
        <taxon>Eukaryota</taxon>
        <taxon>Metazoa</taxon>
        <taxon>Ecdysozoa</taxon>
        <taxon>Arthropoda</taxon>
        <taxon>Chelicerata</taxon>
        <taxon>Arachnida</taxon>
        <taxon>Araneae</taxon>
        <taxon>Araneomorphae</taxon>
        <taxon>Entelegynae</taxon>
        <taxon>Araneoidea</taxon>
        <taxon>Araneidae</taxon>
        <taxon>Araneus</taxon>
    </lineage>
</organism>
<comment type="caution">
    <text evidence="1">The sequence shown here is derived from an EMBL/GenBank/DDBJ whole genome shotgun (WGS) entry which is preliminary data.</text>
</comment>
<keyword evidence="2" id="KW-1185">Reference proteome</keyword>
<accession>A0A4Y2U0E5</accession>
<proteinExistence type="predicted"/>
<gene>
    <name evidence="1" type="ORF">AVEN_100293_1</name>
</gene>
<evidence type="ECO:0000313" key="1">
    <source>
        <dbReference type="EMBL" id="GBO06062.1"/>
    </source>
</evidence>
<feature type="non-terminal residue" evidence="1">
    <location>
        <position position="1"/>
    </location>
</feature>